<dbReference type="EMBL" id="CP036272">
    <property type="protein sequence ID" value="QDT59713.1"/>
    <property type="molecule type" value="Genomic_DNA"/>
</dbReference>
<keyword evidence="3" id="KW-1185">Reference proteome</keyword>
<accession>A0A517SUD7</accession>
<sequence>MRINQVGNPSPPEYRRLDSPAVNQHNDTSSSQAQPSSTKIQLDSLRDLLQSTKQASEIRQAVVDDVRSKLDNGEYNTRQAAIDTASSILDS</sequence>
<evidence type="ECO:0000256" key="1">
    <source>
        <dbReference type="SAM" id="MobiDB-lite"/>
    </source>
</evidence>
<dbReference type="Proteomes" id="UP000315003">
    <property type="component" value="Chromosome"/>
</dbReference>
<evidence type="ECO:0000313" key="3">
    <source>
        <dbReference type="Proteomes" id="UP000315003"/>
    </source>
</evidence>
<gene>
    <name evidence="2" type="ORF">SV7mr_22220</name>
</gene>
<feature type="compositionally biased region" description="Polar residues" evidence="1">
    <location>
        <begin position="21"/>
        <end position="39"/>
    </location>
</feature>
<organism evidence="2 3">
    <name type="scientific">Stieleria bergensis</name>
    <dbReference type="NCBI Taxonomy" id="2528025"/>
    <lineage>
        <taxon>Bacteria</taxon>
        <taxon>Pseudomonadati</taxon>
        <taxon>Planctomycetota</taxon>
        <taxon>Planctomycetia</taxon>
        <taxon>Pirellulales</taxon>
        <taxon>Pirellulaceae</taxon>
        <taxon>Stieleria</taxon>
    </lineage>
</organism>
<feature type="region of interest" description="Disordered" evidence="1">
    <location>
        <begin position="1"/>
        <end position="39"/>
    </location>
</feature>
<dbReference type="OrthoDB" id="284712at2"/>
<protein>
    <submittedName>
        <fullName evidence="2">Uncharacterized protein</fullName>
    </submittedName>
</protein>
<name>A0A517SUD7_9BACT</name>
<dbReference type="SUPFAM" id="SSF101498">
    <property type="entry name" value="Anti-sigma factor FlgM"/>
    <property type="match status" value="1"/>
</dbReference>
<reference evidence="2 3" key="1">
    <citation type="submission" date="2019-02" db="EMBL/GenBank/DDBJ databases">
        <title>Deep-cultivation of Planctomycetes and their phenomic and genomic characterization uncovers novel biology.</title>
        <authorList>
            <person name="Wiegand S."/>
            <person name="Jogler M."/>
            <person name="Boedeker C."/>
            <person name="Pinto D."/>
            <person name="Vollmers J."/>
            <person name="Rivas-Marin E."/>
            <person name="Kohn T."/>
            <person name="Peeters S.H."/>
            <person name="Heuer A."/>
            <person name="Rast P."/>
            <person name="Oberbeckmann S."/>
            <person name="Bunk B."/>
            <person name="Jeske O."/>
            <person name="Meyerdierks A."/>
            <person name="Storesund J.E."/>
            <person name="Kallscheuer N."/>
            <person name="Luecker S."/>
            <person name="Lage O.M."/>
            <person name="Pohl T."/>
            <person name="Merkel B.J."/>
            <person name="Hornburger P."/>
            <person name="Mueller R.-W."/>
            <person name="Bruemmer F."/>
            <person name="Labrenz M."/>
            <person name="Spormann A.M."/>
            <person name="Op den Camp H."/>
            <person name="Overmann J."/>
            <person name="Amann R."/>
            <person name="Jetten M.S.M."/>
            <person name="Mascher T."/>
            <person name="Medema M.H."/>
            <person name="Devos D.P."/>
            <person name="Kaster A.-K."/>
            <person name="Ovreas L."/>
            <person name="Rohde M."/>
            <person name="Galperin M.Y."/>
            <person name="Jogler C."/>
        </authorList>
    </citation>
    <scope>NUCLEOTIDE SEQUENCE [LARGE SCALE GENOMIC DNA]</scope>
    <source>
        <strain evidence="2 3">SV_7m_r</strain>
    </source>
</reference>
<evidence type="ECO:0000313" key="2">
    <source>
        <dbReference type="EMBL" id="QDT59713.1"/>
    </source>
</evidence>
<dbReference type="AlphaFoldDB" id="A0A517SUD7"/>
<dbReference type="InterPro" id="IPR035890">
    <property type="entry name" value="Anti-sigma-28_factor_FlgM_sf"/>
</dbReference>
<proteinExistence type="predicted"/>
<dbReference type="RefSeq" id="WP_145271767.1">
    <property type="nucleotide sequence ID" value="NZ_CP036272.1"/>
</dbReference>